<dbReference type="EMBL" id="FXUG01000002">
    <property type="protein sequence ID" value="SMP46485.1"/>
    <property type="molecule type" value="Genomic_DNA"/>
</dbReference>
<keyword evidence="1" id="KW-0802">TPR repeat</keyword>
<protein>
    <submittedName>
        <fullName evidence="2">Tetratricopeptide repeat-containing protein</fullName>
    </submittedName>
</protein>
<evidence type="ECO:0000313" key="3">
    <source>
        <dbReference type="Proteomes" id="UP001158067"/>
    </source>
</evidence>
<dbReference type="SUPFAM" id="SSF48452">
    <property type="entry name" value="TPR-like"/>
    <property type="match status" value="1"/>
</dbReference>
<evidence type="ECO:0000313" key="2">
    <source>
        <dbReference type="EMBL" id="SMP46485.1"/>
    </source>
</evidence>
<feature type="repeat" description="TPR" evidence="1">
    <location>
        <begin position="84"/>
        <end position="117"/>
    </location>
</feature>
<name>A0ABY1PT63_9BACT</name>
<dbReference type="RefSeq" id="WP_283431466.1">
    <property type="nucleotide sequence ID" value="NZ_FXUG01000002.1"/>
</dbReference>
<dbReference type="Proteomes" id="UP001158067">
    <property type="component" value="Unassembled WGS sequence"/>
</dbReference>
<proteinExistence type="predicted"/>
<keyword evidence="3" id="KW-1185">Reference proteome</keyword>
<dbReference type="InterPro" id="IPR011990">
    <property type="entry name" value="TPR-like_helical_dom_sf"/>
</dbReference>
<organism evidence="2 3">
    <name type="scientific">Neorhodopirellula lusitana</name>
    <dbReference type="NCBI Taxonomy" id="445327"/>
    <lineage>
        <taxon>Bacteria</taxon>
        <taxon>Pseudomonadati</taxon>
        <taxon>Planctomycetota</taxon>
        <taxon>Planctomycetia</taxon>
        <taxon>Pirellulales</taxon>
        <taxon>Pirellulaceae</taxon>
        <taxon>Neorhodopirellula</taxon>
    </lineage>
</organism>
<gene>
    <name evidence="2" type="ORF">SAMN06265222_102130</name>
</gene>
<comment type="caution">
    <text evidence="2">The sequence shown here is derived from an EMBL/GenBank/DDBJ whole genome shotgun (WGS) entry which is preliminary data.</text>
</comment>
<dbReference type="PROSITE" id="PS50005">
    <property type="entry name" value="TPR"/>
    <property type="match status" value="2"/>
</dbReference>
<accession>A0ABY1PT63</accession>
<sequence>MSTPASQIPASNPNRKQQGFMRPRFSIRLLSSCVFVCVFASSSVGVCLFADDTSPKTAQLEHASGQLKMLAMLQKRVADRPDHSESWRALGRLQQALGDTDSAIASSKRAVELDPFNAAAHFDVGQLFLKLARPEAAKTHFDQVYQIAPASSYADQLRDQGIPCQTPATAHLVIPIVSPNPATLKLDTLPSASNISATLGPDKTVQPIGYQIQSFDGSDDLEQRIDQLQSEVQTPVKRLRAFFETGVLYNSNVTLTPVSRELAQSDSASFQAFANPDFDYKILRTASMRAGPMFRGYFTANESDFQEFNLASFQPGLFGERDFNWGTSEAIGRIEYVYSADYFDGNSVGNRHSATASVTLIRPDLEAFYSYLTIASSDFSDDGVDPTQSSLDGITITAGSSRFFQTGWQKIPMHSIGIDTEWANTDGDDYRYGSINLHGSTGWNISEKWKLIPTWGVGYRDYYDFTGATPREELFWRVHGRLQYTINEAWGIATVVGHDRFASDNEDYDTERTEGGFVFTFTR</sequence>
<dbReference type="Pfam" id="PF13181">
    <property type="entry name" value="TPR_8"/>
    <property type="match status" value="1"/>
</dbReference>
<dbReference type="Gene3D" id="1.25.40.10">
    <property type="entry name" value="Tetratricopeptide repeat domain"/>
    <property type="match status" value="1"/>
</dbReference>
<dbReference type="SMART" id="SM00028">
    <property type="entry name" value="TPR"/>
    <property type="match status" value="2"/>
</dbReference>
<feature type="repeat" description="TPR" evidence="1">
    <location>
        <begin position="118"/>
        <end position="151"/>
    </location>
</feature>
<reference evidence="2 3" key="1">
    <citation type="submission" date="2017-05" db="EMBL/GenBank/DDBJ databases">
        <authorList>
            <person name="Varghese N."/>
            <person name="Submissions S."/>
        </authorList>
    </citation>
    <scope>NUCLEOTIDE SEQUENCE [LARGE SCALE GENOMIC DNA]</scope>
    <source>
        <strain evidence="2 3">DSM 25457</strain>
    </source>
</reference>
<evidence type="ECO:0000256" key="1">
    <source>
        <dbReference type="PROSITE-ProRule" id="PRU00339"/>
    </source>
</evidence>
<dbReference type="InterPro" id="IPR019734">
    <property type="entry name" value="TPR_rpt"/>
</dbReference>